<feature type="binding site" evidence="9">
    <location>
        <position position="678"/>
    </location>
    <ligand>
        <name>Zn(2+)</name>
        <dbReference type="ChEBI" id="CHEBI:29105"/>
        <note>catalytic</note>
    </ligand>
</feature>
<feature type="region of interest" description="Disordered" evidence="10">
    <location>
        <begin position="181"/>
        <end position="200"/>
    </location>
</feature>
<dbReference type="Pfam" id="PF16491">
    <property type="entry name" value="Peptidase_M48_N"/>
    <property type="match status" value="1"/>
</dbReference>
<protein>
    <recommendedName>
        <fullName evidence="1">Ste24 endopeptidase</fullName>
        <ecNumber evidence="1">3.4.24.84</ecNumber>
    </recommendedName>
</protein>
<evidence type="ECO:0000259" key="13">
    <source>
        <dbReference type="Pfam" id="PF16491"/>
    </source>
</evidence>
<dbReference type="GO" id="GO:0071586">
    <property type="term" value="P:CAAX-box protein processing"/>
    <property type="evidence" value="ECO:0007669"/>
    <property type="project" value="InterPro"/>
</dbReference>
<keyword evidence="3 9" id="KW-0479">Metal-binding</keyword>
<evidence type="ECO:0000256" key="8">
    <source>
        <dbReference type="PIRSR" id="PIRSR627057-1"/>
    </source>
</evidence>
<feature type="transmembrane region" description="Helical" evidence="11">
    <location>
        <begin position="726"/>
        <end position="748"/>
    </location>
</feature>
<feature type="binding site" evidence="9">
    <location>
        <position position="757"/>
    </location>
    <ligand>
        <name>Zn(2+)</name>
        <dbReference type="ChEBI" id="CHEBI:29105"/>
        <note>catalytic</note>
    </ligand>
</feature>
<evidence type="ECO:0000256" key="6">
    <source>
        <dbReference type="ARBA" id="ARBA00023049"/>
    </source>
</evidence>
<comment type="catalytic activity">
    <reaction evidence="7">
        <text>Hydrolyzes the peptide bond -P2-(S-farnesyl or geranylgeranyl)C-P1'-P2'-P3'-COOH where P1' and P2' are amino acids with aliphatic side chains and P3' is any C-terminal residue.</text>
        <dbReference type="EC" id="3.4.24.84"/>
    </reaction>
</comment>
<organism evidence="14 15">
    <name type="scientific">Mytilus coruscus</name>
    <name type="common">Sea mussel</name>
    <dbReference type="NCBI Taxonomy" id="42192"/>
    <lineage>
        <taxon>Eukaryota</taxon>
        <taxon>Metazoa</taxon>
        <taxon>Spiralia</taxon>
        <taxon>Lophotrochozoa</taxon>
        <taxon>Mollusca</taxon>
        <taxon>Bivalvia</taxon>
        <taxon>Autobranchia</taxon>
        <taxon>Pteriomorphia</taxon>
        <taxon>Mytilida</taxon>
        <taxon>Mytiloidea</taxon>
        <taxon>Mytilidae</taxon>
        <taxon>Mytilinae</taxon>
        <taxon>Mytilus</taxon>
    </lineage>
</organism>
<evidence type="ECO:0000259" key="12">
    <source>
        <dbReference type="Pfam" id="PF01435"/>
    </source>
</evidence>
<accession>A0A6J8F5K8</accession>
<dbReference type="Pfam" id="PF01435">
    <property type="entry name" value="Peptidase_M48"/>
    <property type="match status" value="1"/>
</dbReference>
<dbReference type="Proteomes" id="UP000507470">
    <property type="component" value="Unassembled WGS sequence"/>
</dbReference>
<dbReference type="EMBL" id="CACVKT020010453">
    <property type="protein sequence ID" value="CAC5426751.1"/>
    <property type="molecule type" value="Genomic_DNA"/>
</dbReference>
<sequence length="815" mass="93159">MPHEIFATEHKKATVIRRSQQPLPSNPVDQDDQVHQDIVTPAVTYTTLTPIQSTTSQPDRPVNTPSLNPFMSTFSQPDHQATLSSVPVSSTNPFSNQSPTNQPLSLFNPFLDTSHTSTNTFVNTSQSTYDQQYSSFNSPTTNPFLSTNQPFQHSSQANHSQSAITPVQPINSPSHLPDIFRFPEPTTPTTPFPDIQDRLTPVNRRPLTDRKFDGVYQRLATLEKNQTEIKNNQQAIMSMLSTAIHLLQGSNSTPPSSLYQCQPIATNPETYPFLDVPEMYRISMADLNSMNTHSNCPGHFATKLLERLFPELFTTQNYRLQHSYHGGGKCNKTELPYERKTIFQRYVLYFYPGLSEPRAWKDAIIPRRQLYRTVKTVPSSLEGVLDQETFTKARLYGLDKSIFGCWSSLYSQVESTLILIFGGIPFLWTVSTDTIGYFGYGPEYEIMLSIVFMLYAQLYSTITSQPWSLYSTFVLEEKHGFNKQTLPFYIKDSIKKLVVGMALAMPITALLIYIIKIGGDYFFIYCWLFIFVVSLVLITVYADYIAPLFDKFTPLPDGDLRSRIEALAASIDFPLKKLFVVEGSKRSAHSNAYFYGFFKNKRIVLFDTLLEDYSPLNKKEEEEKKQEENTEGKEVQEGKTEEKKEVEDSTTGKKGEDEEKKHKKQGCNDDEILAVLGHELGHWKLNHNLKNLIISNVNTFLCFMLFAMLFKRDDLYLAFGFTTKPIIIGLIIIFQFIFSPYHVILNFLMTVNSRRFEFQADAFAKSLKMAKELKSSLIKLNKDNLGFPVTDWLYSSWNYSHPPLLERLKGLEKSD</sequence>
<evidence type="ECO:0000256" key="5">
    <source>
        <dbReference type="ARBA" id="ARBA00022833"/>
    </source>
</evidence>
<feature type="compositionally biased region" description="Polar residues" evidence="10">
    <location>
        <begin position="164"/>
        <end position="173"/>
    </location>
</feature>
<evidence type="ECO:0000313" key="14">
    <source>
        <dbReference type="EMBL" id="CAC5426751.1"/>
    </source>
</evidence>
<feature type="domain" description="Peptidase M48" evidence="12">
    <location>
        <begin position="555"/>
        <end position="813"/>
    </location>
</feature>
<feature type="compositionally biased region" description="Basic and acidic residues" evidence="10">
    <location>
        <begin position="619"/>
        <end position="660"/>
    </location>
</feature>
<feature type="compositionally biased region" description="Low complexity" evidence="10">
    <location>
        <begin position="152"/>
        <end position="163"/>
    </location>
</feature>
<reference evidence="14 15" key="1">
    <citation type="submission" date="2020-06" db="EMBL/GenBank/DDBJ databases">
        <authorList>
            <person name="Li R."/>
            <person name="Bekaert M."/>
        </authorList>
    </citation>
    <scope>NUCLEOTIDE SEQUENCE [LARGE SCALE GENOMIC DNA]</scope>
    <source>
        <strain evidence="15">wild</strain>
    </source>
</reference>
<evidence type="ECO:0000256" key="2">
    <source>
        <dbReference type="ARBA" id="ARBA00022670"/>
    </source>
</evidence>
<evidence type="ECO:0000256" key="11">
    <source>
        <dbReference type="SAM" id="Phobius"/>
    </source>
</evidence>
<evidence type="ECO:0000256" key="3">
    <source>
        <dbReference type="ARBA" id="ARBA00022723"/>
    </source>
</evidence>
<keyword evidence="6" id="KW-0482">Metalloprotease</keyword>
<dbReference type="OrthoDB" id="360839at2759"/>
<evidence type="ECO:0000256" key="4">
    <source>
        <dbReference type="ARBA" id="ARBA00022801"/>
    </source>
</evidence>
<name>A0A6J8F5K8_MYTCO</name>
<keyword evidence="2" id="KW-0645">Protease</keyword>
<evidence type="ECO:0000256" key="9">
    <source>
        <dbReference type="PIRSR" id="PIRSR627057-2"/>
    </source>
</evidence>
<dbReference type="InterPro" id="IPR027057">
    <property type="entry name" value="CAXX_Prtase_1"/>
</dbReference>
<feature type="transmembrane region" description="Helical" evidence="11">
    <location>
        <begin position="497"/>
        <end position="515"/>
    </location>
</feature>
<evidence type="ECO:0000256" key="10">
    <source>
        <dbReference type="SAM" id="MobiDB-lite"/>
    </source>
</evidence>
<feature type="domain" description="CAAX prenyl protease 1 N-terminal" evidence="13">
    <location>
        <begin position="369"/>
        <end position="551"/>
    </location>
</feature>
<keyword evidence="4 14" id="KW-0378">Hydrolase</keyword>
<dbReference type="GO" id="GO:0004222">
    <property type="term" value="F:metalloendopeptidase activity"/>
    <property type="evidence" value="ECO:0007669"/>
    <property type="project" value="InterPro"/>
</dbReference>
<dbReference type="PANTHER" id="PTHR10120">
    <property type="entry name" value="CAAX PRENYL PROTEASE 1"/>
    <property type="match status" value="1"/>
</dbReference>
<feature type="transmembrane region" description="Helical" evidence="11">
    <location>
        <begin position="692"/>
        <end position="710"/>
    </location>
</feature>
<dbReference type="InterPro" id="IPR032456">
    <property type="entry name" value="Peptidase_M48_N"/>
</dbReference>
<gene>
    <name evidence="14" type="ORF">MCOR_58433</name>
</gene>
<comment type="cofactor">
    <cofactor evidence="9">
        <name>Zn(2+)</name>
        <dbReference type="ChEBI" id="CHEBI:29105"/>
    </cofactor>
    <text evidence="9">Binds 1 zinc ion per subunit.</text>
</comment>
<feature type="region of interest" description="Disordered" evidence="10">
    <location>
        <begin position="619"/>
        <end position="663"/>
    </location>
</feature>
<feature type="region of interest" description="Disordered" evidence="10">
    <location>
        <begin position="76"/>
        <end position="103"/>
    </location>
</feature>
<feature type="transmembrane region" description="Helical" evidence="11">
    <location>
        <begin position="521"/>
        <end position="542"/>
    </location>
</feature>
<feature type="active site" description="Proton donor" evidence="8">
    <location>
        <position position="761"/>
    </location>
</feature>
<feature type="transmembrane region" description="Helical" evidence="11">
    <location>
        <begin position="417"/>
        <end position="440"/>
    </location>
</feature>
<keyword evidence="11" id="KW-0472">Membrane</keyword>
<keyword evidence="5 9" id="KW-0862">Zinc</keyword>
<dbReference type="CDD" id="cd07343">
    <property type="entry name" value="M48A_Zmpste24p_like"/>
    <property type="match status" value="1"/>
</dbReference>
<dbReference type="Gene3D" id="3.30.2010.10">
    <property type="entry name" value="Metalloproteases ('zincins'), catalytic domain"/>
    <property type="match status" value="1"/>
</dbReference>
<dbReference type="AlphaFoldDB" id="A0A6J8F5K8"/>
<feature type="region of interest" description="Disordered" evidence="10">
    <location>
        <begin position="150"/>
        <end position="173"/>
    </location>
</feature>
<dbReference type="GO" id="GO:0046872">
    <property type="term" value="F:metal ion binding"/>
    <property type="evidence" value="ECO:0007669"/>
    <property type="project" value="UniProtKB-KW"/>
</dbReference>
<keyword evidence="11" id="KW-1133">Transmembrane helix</keyword>
<evidence type="ECO:0000256" key="1">
    <source>
        <dbReference type="ARBA" id="ARBA00012336"/>
    </source>
</evidence>
<dbReference type="InterPro" id="IPR001915">
    <property type="entry name" value="Peptidase_M48"/>
</dbReference>
<keyword evidence="15" id="KW-1185">Reference proteome</keyword>
<feature type="binding site" evidence="9">
    <location>
        <position position="682"/>
    </location>
    <ligand>
        <name>Zn(2+)</name>
        <dbReference type="ChEBI" id="CHEBI:29105"/>
        <note>catalytic</note>
    </ligand>
</feature>
<keyword evidence="11" id="KW-0812">Transmembrane</keyword>
<proteinExistence type="predicted"/>
<feature type="active site" evidence="8">
    <location>
        <position position="679"/>
    </location>
</feature>
<evidence type="ECO:0000313" key="15">
    <source>
        <dbReference type="Proteomes" id="UP000507470"/>
    </source>
</evidence>
<dbReference type="EC" id="3.4.24.84" evidence="1"/>
<evidence type="ECO:0000256" key="7">
    <source>
        <dbReference type="ARBA" id="ARBA00044456"/>
    </source>
</evidence>